<evidence type="ECO:0000313" key="5">
    <source>
        <dbReference type="EMBL" id="CAB5067981.1"/>
    </source>
</evidence>
<dbReference type="PRINTS" id="PR00081">
    <property type="entry name" value="GDHRDH"/>
</dbReference>
<dbReference type="InterPro" id="IPR020904">
    <property type="entry name" value="Sc_DH/Rdtase_CS"/>
</dbReference>
<dbReference type="PRINTS" id="PR00080">
    <property type="entry name" value="SDRFAMILY"/>
</dbReference>
<dbReference type="PANTHER" id="PTHR24321:SF8">
    <property type="entry name" value="ESTRADIOL 17-BETA-DEHYDROGENASE 8-RELATED"/>
    <property type="match status" value="1"/>
</dbReference>
<dbReference type="EMBL" id="CAFAAQ010000059">
    <property type="protein sequence ID" value="CAB4805500.1"/>
    <property type="molecule type" value="Genomic_DNA"/>
</dbReference>
<dbReference type="PROSITE" id="PS00061">
    <property type="entry name" value="ADH_SHORT"/>
    <property type="match status" value="1"/>
</dbReference>
<dbReference type="InterPro" id="IPR036291">
    <property type="entry name" value="NAD(P)-bd_dom_sf"/>
</dbReference>
<evidence type="ECO:0000256" key="2">
    <source>
        <dbReference type="ARBA" id="ARBA00023002"/>
    </source>
</evidence>
<organism evidence="4">
    <name type="scientific">freshwater metagenome</name>
    <dbReference type="NCBI Taxonomy" id="449393"/>
    <lineage>
        <taxon>unclassified sequences</taxon>
        <taxon>metagenomes</taxon>
        <taxon>ecological metagenomes</taxon>
    </lineage>
</organism>
<dbReference type="EMBL" id="CAFBQW010000161">
    <property type="protein sequence ID" value="CAB5067981.1"/>
    <property type="molecule type" value="Genomic_DNA"/>
</dbReference>
<dbReference type="InterPro" id="IPR002347">
    <property type="entry name" value="SDR_fam"/>
</dbReference>
<dbReference type="PANTHER" id="PTHR24321">
    <property type="entry name" value="DEHYDROGENASES, SHORT CHAIN"/>
    <property type="match status" value="1"/>
</dbReference>
<dbReference type="Pfam" id="PF13561">
    <property type="entry name" value="adh_short_C2"/>
    <property type="match status" value="1"/>
</dbReference>
<dbReference type="FunFam" id="3.40.50.720:FF:000084">
    <property type="entry name" value="Short-chain dehydrogenase reductase"/>
    <property type="match status" value="1"/>
</dbReference>
<name>A0A6J7S294_9ZZZZ</name>
<gene>
    <name evidence="3" type="ORF">UFOPK3046_00817</name>
    <name evidence="4" type="ORF">UFOPK4173_01064</name>
    <name evidence="5" type="ORF">UFOPK4354_01352</name>
</gene>
<dbReference type="EMBL" id="CAFBPW010000114">
    <property type="protein sequence ID" value="CAB5035109.1"/>
    <property type="molecule type" value="Genomic_DNA"/>
</dbReference>
<protein>
    <submittedName>
        <fullName evidence="4">Unannotated protein</fullName>
    </submittedName>
</protein>
<dbReference type="Gene3D" id="3.40.50.720">
    <property type="entry name" value="NAD(P)-binding Rossmann-like Domain"/>
    <property type="match status" value="1"/>
</dbReference>
<evidence type="ECO:0000313" key="4">
    <source>
        <dbReference type="EMBL" id="CAB5035109.1"/>
    </source>
</evidence>
<reference evidence="4" key="1">
    <citation type="submission" date="2020-05" db="EMBL/GenBank/DDBJ databases">
        <authorList>
            <person name="Chiriac C."/>
            <person name="Salcher M."/>
            <person name="Ghai R."/>
            <person name="Kavagutti S V."/>
        </authorList>
    </citation>
    <scope>NUCLEOTIDE SEQUENCE</scope>
</reference>
<proteinExistence type="inferred from homology"/>
<dbReference type="GO" id="GO:0016491">
    <property type="term" value="F:oxidoreductase activity"/>
    <property type="evidence" value="ECO:0007669"/>
    <property type="project" value="UniProtKB-KW"/>
</dbReference>
<dbReference type="SUPFAM" id="SSF51735">
    <property type="entry name" value="NAD(P)-binding Rossmann-fold domains"/>
    <property type="match status" value="1"/>
</dbReference>
<evidence type="ECO:0000313" key="3">
    <source>
        <dbReference type="EMBL" id="CAB4805500.1"/>
    </source>
</evidence>
<sequence length="269" mass="28223">MNRFEDQTVIVTGAASGIGLATVERLLSEGASVCGLDIQEPISDLTAHSERFEFLTLDVRDAEATETAVTAVVKKFGRVDALVTAAGVAGGGAVHDLPQEEWDRIISINLTGTYLSCKFALRAMLAQEPIVDSHGRSARGSIVTLASIEGLEGTSGGSAYNASKGGVVLLTKNLAIDYGRQGIRANAVCPGFIETPMMAEVFDMPGMEDVRDSFRSAHMLRRFGHPSEIAAVAAFLISSDASFMTGQAVAVDGGYTAGHDHGLVAMMGL</sequence>
<keyword evidence="2" id="KW-0560">Oxidoreductase</keyword>
<dbReference type="CDD" id="cd05233">
    <property type="entry name" value="SDR_c"/>
    <property type="match status" value="1"/>
</dbReference>
<comment type="similarity">
    <text evidence="1">Belongs to the short-chain dehydrogenases/reductases (SDR) family.</text>
</comment>
<evidence type="ECO:0000256" key="1">
    <source>
        <dbReference type="ARBA" id="ARBA00006484"/>
    </source>
</evidence>
<dbReference type="AlphaFoldDB" id="A0A6J7S294"/>
<accession>A0A6J7S294</accession>